<dbReference type="EMBL" id="OBMT01000001">
    <property type="protein sequence ID" value="SOB93033.1"/>
    <property type="molecule type" value="Genomic_DNA"/>
</dbReference>
<dbReference type="NCBIfam" id="TIGR03054">
    <property type="entry name" value="photo_alph_chp1"/>
    <property type="match status" value="1"/>
</dbReference>
<evidence type="ECO:0000313" key="2">
    <source>
        <dbReference type="EMBL" id="SOB93033.1"/>
    </source>
</evidence>
<dbReference type="RefSeq" id="WP_097068154.1">
    <property type="nucleotide sequence ID" value="NZ_OBMT01000001.1"/>
</dbReference>
<sequence length="160" mass="17026">MAQHPVSARAAAPGKSAEKSKEMIPLAMVRAMIGVALLSLAIVGYSVATGRPHVGVPDTAKVLAERSVILEDVNSQHVIVRNPDGSVLVDMPDGGFVNVVGAAVKRTRVVQRIEGNPPIRIVRYENGRISAEDPATGWSAELYAFGPDSKAAFERLLDMN</sequence>
<organism evidence="2 3">
    <name type="scientific">Rhodobacter maris</name>
    <dbReference type="NCBI Taxonomy" id="446682"/>
    <lineage>
        <taxon>Bacteria</taxon>
        <taxon>Pseudomonadati</taxon>
        <taxon>Pseudomonadota</taxon>
        <taxon>Alphaproteobacteria</taxon>
        <taxon>Rhodobacterales</taxon>
        <taxon>Rhodobacter group</taxon>
        <taxon>Rhodobacter</taxon>
    </lineage>
</organism>
<reference evidence="3" key="1">
    <citation type="submission" date="2017-08" db="EMBL/GenBank/DDBJ databases">
        <authorList>
            <person name="Varghese N."/>
            <person name="Submissions S."/>
        </authorList>
    </citation>
    <scope>NUCLEOTIDE SEQUENCE [LARGE SCALE GENOMIC DNA]</scope>
    <source>
        <strain evidence="3">JA276</strain>
    </source>
</reference>
<dbReference type="OrthoDB" id="7848123at2"/>
<protein>
    <submittedName>
        <fullName evidence="2">Putative photosynthetic complex assembly protein</fullName>
    </submittedName>
</protein>
<feature type="transmembrane region" description="Helical" evidence="1">
    <location>
        <begin position="27"/>
        <end position="48"/>
    </location>
</feature>
<keyword evidence="1" id="KW-0472">Membrane</keyword>
<keyword evidence="3" id="KW-1185">Reference proteome</keyword>
<evidence type="ECO:0000313" key="3">
    <source>
        <dbReference type="Proteomes" id="UP000219111"/>
    </source>
</evidence>
<name>A0A285RFZ4_9RHOB</name>
<gene>
    <name evidence="2" type="ORF">SAMN05877831_10197</name>
</gene>
<proteinExistence type="predicted"/>
<keyword evidence="1" id="KW-0812">Transmembrane</keyword>
<dbReference type="AlphaFoldDB" id="A0A285RFZ4"/>
<evidence type="ECO:0000256" key="1">
    <source>
        <dbReference type="SAM" id="Phobius"/>
    </source>
</evidence>
<accession>A0A285RFZ4</accession>
<dbReference type="Proteomes" id="UP000219111">
    <property type="component" value="Unassembled WGS sequence"/>
</dbReference>
<dbReference type="InterPro" id="IPR017495">
    <property type="entry name" value="PuhC"/>
</dbReference>
<keyword evidence="1" id="KW-1133">Transmembrane helix</keyword>